<dbReference type="InterPro" id="IPR011050">
    <property type="entry name" value="Pectin_lyase_fold/virulence"/>
</dbReference>
<gene>
    <name evidence="1" type="ORF">DDQ68_06640</name>
</gene>
<reference evidence="2" key="1">
    <citation type="submission" date="2018-04" db="EMBL/GenBank/DDBJ databases">
        <title>Complete genome of Antarctic heterotrophic bacterium Hymenobacter nivis.</title>
        <authorList>
            <person name="Terashima M."/>
        </authorList>
    </citation>
    <scope>NUCLEOTIDE SEQUENCE [LARGE SCALE GENOMIC DNA]</scope>
    <source>
        <strain evidence="2">NBRC 111535</strain>
    </source>
</reference>
<proteinExistence type="predicted"/>
<evidence type="ECO:0008006" key="3">
    <source>
        <dbReference type="Google" id="ProtNLM"/>
    </source>
</evidence>
<dbReference type="EMBL" id="CP029145">
    <property type="protein sequence ID" value="AWM32492.1"/>
    <property type="molecule type" value="Genomic_DNA"/>
</dbReference>
<accession>A0A2Z3GKC7</accession>
<evidence type="ECO:0000313" key="2">
    <source>
        <dbReference type="Proteomes" id="UP000245999"/>
    </source>
</evidence>
<dbReference type="RefSeq" id="WP_109655598.1">
    <property type="nucleotide sequence ID" value="NZ_CP029145.1"/>
</dbReference>
<dbReference type="KEGG" id="hnv:DDQ68_06640"/>
<dbReference type="AlphaFoldDB" id="A0A2Z3GKC7"/>
<keyword evidence="2" id="KW-1185">Reference proteome</keyword>
<name>A0A2Z3GKC7_9BACT</name>
<protein>
    <recommendedName>
        <fullName evidence="3">Right-handed parallel beta-helix repeat-containing protein</fullName>
    </recommendedName>
</protein>
<dbReference type="Proteomes" id="UP000245999">
    <property type="component" value="Chromosome"/>
</dbReference>
<sequence>MNLLTTAGRGAGLLALASMGLLTSCNKSNEDVQLSTPPLTVGKAVDNSAPIGGPVKGTMKQDLSFEVNADVIVNAGDTLVIQPGVKVNFLGNYNFVIKGTLLSLGTATKPIYFAPKNFVHTDQVGADPATDPAYQGKWGGILGDVTCSLMVLKWTHVEGGGGTVITSPVSAGIANNKNTYPIFFQNPQGVFDLEDSWVYGATDDPVRILGGRINVMRNTWEKGGKTGGEYLNIKSGTTGNIAYNLFIGSATNGSKASNNGGKNPQTNIYMYNNTYVHNGYRRTSAGRGGSINYEEGSRGMYYNNLMVNCKYGPRVVGSGNYLGNVLVVADTANLKYGNNLNYVDSLAQTNEIYPTSFLTKPQVTDLPLPSSFLPTGYKLGQVYNGSAAIAKNNPQFVGFSLPFAGKRLADVNTVGTYNFHLSSTSPVIGKGNATFAPLATSPAIPVNANYGATAINPPSKDLGAYPTDGSGNQH</sequence>
<dbReference type="SUPFAM" id="SSF51126">
    <property type="entry name" value="Pectin lyase-like"/>
    <property type="match status" value="1"/>
</dbReference>
<dbReference type="OrthoDB" id="974660at2"/>
<organism evidence="1 2">
    <name type="scientific">Hymenobacter nivis</name>
    <dbReference type="NCBI Taxonomy" id="1850093"/>
    <lineage>
        <taxon>Bacteria</taxon>
        <taxon>Pseudomonadati</taxon>
        <taxon>Bacteroidota</taxon>
        <taxon>Cytophagia</taxon>
        <taxon>Cytophagales</taxon>
        <taxon>Hymenobacteraceae</taxon>
        <taxon>Hymenobacter</taxon>
    </lineage>
</organism>
<evidence type="ECO:0000313" key="1">
    <source>
        <dbReference type="EMBL" id="AWM32492.1"/>
    </source>
</evidence>